<keyword evidence="4 8" id="KW-1133">Transmembrane helix</keyword>
<dbReference type="Pfam" id="PF00001">
    <property type="entry name" value="7tm_1"/>
    <property type="match status" value="1"/>
</dbReference>
<dbReference type="InterPro" id="IPR000276">
    <property type="entry name" value="GPCR_Rhodpsn"/>
</dbReference>
<dbReference type="PANTHER" id="PTHR24241:SF59">
    <property type="entry name" value="ADIPOKINETIC HORMONE RECEPTOR, ISOFORM C"/>
    <property type="match status" value="1"/>
</dbReference>
<keyword evidence="6 7" id="KW-0675">Receptor</keyword>
<feature type="domain" description="G-protein coupled receptors family 1 profile" evidence="9">
    <location>
        <begin position="35"/>
        <end position="302"/>
    </location>
</feature>
<dbReference type="SUPFAM" id="SSF81321">
    <property type="entry name" value="Family A G protein-coupled receptor-like"/>
    <property type="match status" value="1"/>
</dbReference>
<feature type="transmembrane region" description="Helical" evidence="8">
    <location>
        <begin position="138"/>
        <end position="156"/>
    </location>
</feature>
<dbReference type="GO" id="GO:0005886">
    <property type="term" value="C:plasma membrane"/>
    <property type="evidence" value="ECO:0007669"/>
    <property type="project" value="UniProtKB-SubCell"/>
</dbReference>
<feature type="transmembrane region" description="Helical" evidence="8">
    <location>
        <begin position="250"/>
        <end position="271"/>
    </location>
</feature>
<feature type="transmembrane region" description="Helical" evidence="8">
    <location>
        <begin position="18"/>
        <end position="44"/>
    </location>
</feature>
<evidence type="ECO:0000256" key="1">
    <source>
        <dbReference type="ARBA" id="ARBA00004651"/>
    </source>
</evidence>
<evidence type="ECO:0000313" key="10">
    <source>
        <dbReference type="Proteomes" id="UP000887575"/>
    </source>
</evidence>
<dbReference type="GO" id="GO:0042277">
    <property type="term" value="F:peptide binding"/>
    <property type="evidence" value="ECO:0007669"/>
    <property type="project" value="TreeGrafter"/>
</dbReference>
<dbReference type="PANTHER" id="PTHR24241">
    <property type="entry name" value="NEUROPEPTIDE RECEPTOR-RELATED G-PROTEIN COUPLED RECEPTOR"/>
    <property type="match status" value="1"/>
</dbReference>
<feature type="transmembrane region" description="Helical" evidence="8">
    <location>
        <begin position="184"/>
        <end position="212"/>
    </location>
</feature>
<evidence type="ECO:0000256" key="4">
    <source>
        <dbReference type="ARBA" id="ARBA00022989"/>
    </source>
</evidence>
<dbReference type="WBParaSite" id="MBELARI_LOCUS1704">
    <property type="protein sequence ID" value="MBELARI_LOCUS1704"/>
    <property type="gene ID" value="MBELARI_LOCUS1704"/>
</dbReference>
<comment type="subcellular location">
    <subcellularLocation>
        <location evidence="1">Cell membrane</location>
        <topology evidence="1">Multi-pass membrane protein</topology>
    </subcellularLocation>
</comment>
<feature type="transmembrane region" description="Helical" evidence="8">
    <location>
        <begin position="286"/>
        <end position="305"/>
    </location>
</feature>
<evidence type="ECO:0000256" key="8">
    <source>
        <dbReference type="SAM" id="Phobius"/>
    </source>
</evidence>
<proteinExistence type="inferred from homology"/>
<protein>
    <recommendedName>
        <fullName evidence="9">G-protein coupled receptors family 1 profile domain-containing protein</fullName>
    </recommendedName>
</protein>
<name>A0AAF3ESC6_9BILA</name>
<accession>A0AAF3ESC6</accession>
<evidence type="ECO:0000259" key="9">
    <source>
        <dbReference type="PROSITE" id="PS50262"/>
    </source>
</evidence>
<keyword evidence="2" id="KW-1003">Cell membrane</keyword>
<dbReference type="InterPro" id="IPR017452">
    <property type="entry name" value="GPCR_Rhodpsn_7TM"/>
</dbReference>
<evidence type="ECO:0000256" key="6">
    <source>
        <dbReference type="ARBA" id="ARBA00023170"/>
    </source>
</evidence>
<sequence length="365" mass="42279">MEFCRATPPPDMSFTLPILLILIVYIVVFAIALVGNGTMFLILCRNQLVKVRRVHSLLLHMNIAHLMVTFFYMPKEILHNYMIAWNGGDFLCRACKFFDVFGIALSANVLICISLDRFYSIFFPLYAMKARRSVQQMVVIAWIVSFVTSAPQFYMFRATSHPCYPWFSQCVARNFIGEIPHQIVYWYSIVNIVQVYFLPLLVTVVCYSLILWRISHKNCFKSETEKGGLLRRNGGDNLQRARSRTLRMTFVVVFAFLFCWTPYAIIMFLHFTTNSKELVPKELRKFIYAFAVFNSALSPYLYGYFSFDVKKELKLLLMCSTRNAVSERFISYSSTIHAGIRNSSRIRKRSQSATNISKETSLSTS</sequence>
<dbReference type="PROSITE" id="PS50262">
    <property type="entry name" value="G_PROTEIN_RECEP_F1_2"/>
    <property type="match status" value="1"/>
</dbReference>
<evidence type="ECO:0000256" key="3">
    <source>
        <dbReference type="ARBA" id="ARBA00022692"/>
    </source>
</evidence>
<dbReference type="Proteomes" id="UP000887575">
    <property type="component" value="Unassembled WGS sequence"/>
</dbReference>
<feature type="transmembrane region" description="Helical" evidence="8">
    <location>
        <begin position="100"/>
        <end position="126"/>
    </location>
</feature>
<keyword evidence="10" id="KW-1185">Reference proteome</keyword>
<keyword evidence="3 7" id="KW-0812">Transmembrane</keyword>
<evidence type="ECO:0000313" key="11">
    <source>
        <dbReference type="WBParaSite" id="MBELARI_LOCUS1704"/>
    </source>
</evidence>
<keyword evidence="7" id="KW-0807">Transducer</keyword>
<comment type="similarity">
    <text evidence="7">Belongs to the G-protein coupled receptor 1 family.</text>
</comment>
<organism evidence="10 11">
    <name type="scientific">Mesorhabditis belari</name>
    <dbReference type="NCBI Taxonomy" id="2138241"/>
    <lineage>
        <taxon>Eukaryota</taxon>
        <taxon>Metazoa</taxon>
        <taxon>Ecdysozoa</taxon>
        <taxon>Nematoda</taxon>
        <taxon>Chromadorea</taxon>
        <taxon>Rhabditida</taxon>
        <taxon>Rhabditina</taxon>
        <taxon>Rhabditomorpha</taxon>
        <taxon>Rhabditoidea</taxon>
        <taxon>Rhabditidae</taxon>
        <taxon>Mesorhabditinae</taxon>
        <taxon>Mesorhabditis</taxon>
    </lineage>
</organism>
<reference evidence="11" key="1">
    <citation type="submission" date="2024-02" db="UniProtKB">
        <authorList>
            <consortium name="WormBaseParasite"/>
        </authorList>
    </citation>
    <scope>IDENTIFICATION</scope>
</reference>
<dbReference type="Gene3D" id="1.20.1070.10">
    <property type="entry name" value="Rhodopsin 7-helix transmembrane proteins"/>
    <property type="match status" value="1"/>
</dbReference>
<keyword evidence="7" id="KW-0297">G-protein coupled receptor</keyword>
<dbReference type="PROSITE" id="PS00237">
    <property type="entry name" value="G_PROTEIN_RECEP_F1_1"/>
    <property type="match status" value="1"/>
</dbReference>
<dbReference type="AlphaFoldDB" id="A0AAF3ESC6"/>
<feature type="transmembrane region" description="Helical" evidence="8">
    <location>
        <begin position="56"/>
        <end position="73"/>
    </location>
</feature>
<evidence type="ECO:0000256" key="2">
    <source>
        <dbReference type="ARBA" id="ARBA00022475"/>
    </source>
</evidence>
<evidence type="ECO:0000256" key="5">
    <source>
        <dbReference type="ARBA" id="ARBA00023136"/>
    </source>
</evidence>
<dbReference type="GO" id="GO:0032870">
    <property type="term" value="P:cellular response to hormone stimulus"/>
    <property type="evidence" value="ECO:0007669"/>
    <property type="project" value="TreeGrafter"/>
</dbReference>
<keyword evidence="5 8" id="KW-0472">Membrane</keyword>
<evidence type="ECO:0000256" key="7">
    <source>
        <dbReference type="RuleBase" id="RU000688"/>
    </source>
</evidence>
<dbReference type="GO" id="GO:0004930">
    <property type="term" value="F:G protein-coupled receptor activity"/>
    <property type="evidence" value="ECO:0007669"/>
    <property type="project" value="UniProtKB-KW"/>
</dbReference>
<dbReference type="PRINTS" id="PR00237">
    <property type="entry name" value="GPCRRHODOPSN"/>
</dbReference>